<dbReference type="PROSITE" id="PS50878">
    <property type="entry name" value="RT_POL"/>
    <property type="match status" value="1"/>
</dbReference>
<dbReference type="Proteomes" id="UP000663873">
    <property type="component" value="Unassembled WGS sequence"/>
</dbReference>
<organism evidence="5 7">
    <name type="scientific">Rotaria socialis</name>
    <dbReference type="NCBI Taxonomy" id="392032"/>
    <lineage>
        <taxon>Eukaryota</taxon>
        <taxon>Metazoa</taxon>
        <taxon>Spiralia</taxon>
        <taxon>Gnathifera</taxon>
        <taxon>Rotifera</taxon>
        <taxon>Eurotatoria</taxon>
        <taxon>Bdelloidea</taxon>
        <taxon>Philodinida</taxon>
        <taxon>Philodinidae</taxon>
        <taxon>Rotaria</taxon>
    </lineage>
</organism>
<dbReference type="Proteomes" id="UP000663851">
    <property type="component" value="Unassembled WGS sequence"/>
</dbReference>
<keyword evidence="8" id="KW-1185">Reference proteome</keyword>
<evidence type="ECO:0000313" key="2">
    <source>
        <dbReference type="EMBL" id="CAF3322656.1"/>
    </source>
</evidence>
<dbReference type="EMBL" id="CAJOBO010002791">
    <property type="protein sequence ID" value="CAF4468266.1"/>
    <property type="molecule type" value="Genomic_DNA"/>
</dbReference>
<evidence type="ECO:0000313" key="7">
    <source>
        <dbReference type="Proteomes" id="UP000663851"/>
    </source>
</evidence>
<evidence type="ECO:0000313" key="6">
    <source>
        <dbReference type="EMBL" id="CAF4789478.1"/>
    </source>
</evidence>
<comment type="caution">
    <text evidence="5">The sequence shown here is derived from an EMBL/GenBank/DDBJ whole genome shotgun (WGS) entry which is preliminary data.</text>
</comment>
<reference evidence="5" key="1">
    <citation type="submission" date="2021-02" db="EMBL/GenBank/DDBJ databases">
        <authorList>
            <person name="Nowell W R."/>
        </authorList>
    </citation>
    <scope>NUCLEOTIDE SEQUENCE</scope>
</reference>
<gene>
    <name evidence="2" type="ORF">GRG538_LOCUS2582</name>
    <name evidence="5" type="ORF">HFQ381_LOCUS25232</name>
    <name evidence="6" type="ORF">QYT958_LOCUS23194</name>
    <name evidence="3" type="ORF">TIS948_LOCUS33397</name>
    <name evidence="4" type="ORF">UJA718_LOCUS20970</name>
</gene>
<evidence type="ECO:0000313" key="8">
    <source>
        <dbReference type="Proteomes" id="UP000663873"/>
    </source>
</evidence>
<name>A0A820T8K2_9BILA</name>
<dbReference type="Proteomes" id="UP000663825">
    <property type="component" value="Unassembled WGS sequence"/>
</dbReference>
<dbReference type="AlphaFoldDB" id="A0A820T8K2"/>
<feature type="domain" description="Reverse transcriptase" evidence="1">
    <location>
        <begin position="61"/>
        <end position="249"/>
    </location>
</feature>
<sequence>MDKEQYILKVKQLLNTGNTFKKMNNTDKKGNVNTIEHVVKSMEAKLNCRIGELKRLNRFNEGAHNWIRAVATRCSVLFCQPKVQKTVCLIHSVISTTNSYNYNLSKYMTDLLENAKGKSTSHIKDSFSFSKLIQQQTPSKNDYMISLDVESLFTSIPVHESIGLAIETILQKKTNDPSITKLDKRELKQLFELCVKNMPFRFYSELYQQIDGVSMKSSLAPVLADLFMTHIESKLKDFEDSHKIKTYYR</sequence>
<evidence type="ECO:0000313" key="3">
    <source>
        <dbReference type="EMBL" id="CAF3471775.1"/>
    </source>
</evidence>
<dbReference type="EMBL" id="CAJNXB010006189">
    <property type="protein sequence ID" value="CAF3471775.1"/>
    <property type="molecule type" value="Genomic_DNA"/>
</dbReference>
<evidence type="ECO:0000259" key="1">
    <source>
        <dbReference type="PROSITE" id="PS50878"/>
    </source>
</evidence>
<dbReference type="Proteomes" id="UP000663872">
    <property type="component" value="Unassembled WGS sequence"/>
</dbReference>
<evidence type="ECO:0000313" key="5">
    <source>
        <dbReference type="EMBL" id="CAF4468266.1"/>
    </source>
</evidence>
<dbReference type="EMBL" id="CAJOBR010004636">
    <property type="protein sequence ID" value="CAF4789478.1"/>
    <property type="molecule type" value="Genomic_DNA"/>
</dbReference>
<dbReference type="PANTHER" id="PTHR21301">
    <property type="entry name" value="REVERSE TRANSCRIPTASE"/>
    <property type="match status" value="1"/>
</dbReference>
<dbReference type="EMBL" id="CAJNYT010000061">
    <property type="protein sequence ID" value="CAF3322656.1"/>
    <property type="molecule type" value="Genomic_DNA"/>
</dbReference>
<dbReference type="OrthoDB" id="6782675at2759"/>
<protein>
    <recommendedName>
        <fullName evidence="1">Reverse transcriptase domain-containing protein</fullName>
    </recommendedName>
</protein>
<evidence type="ECO:0000313" key="4">
    <source>
        <dbReference type="EMBL" id="CAF4426125.1"/>
    </source>
</evidence>
<proteinExistence type="predicted"/>
<accession>A0A820T8K2</accession>
<dbReference type="Proteomes" id="UP000663848">
    <property type="component" value="Unassembled WGS sequence"/>
</dbReference>
<dbReference type="InterPro" id="IPR000477">
    <property type="entry name" value="RT_dom"/>
</dbReference>
<dbReference type="PANTHER" id="PTHR21301:SF10">
    <property type="entry name" value="REVERSE TRANSCRIPTASE DOMAIN-CONTAINING PROTEIN"/>
    <property type="match status" value="1"/>
</dbReference>
<dbReference type="EMBL" id="CAJOBP010003996">
    <property type="protein sequence ID" value="CAF4426125.1"/>
    <property type="molecule type" value="Genomic_DNA"/>
</dbReference>